<feature type="region of interest" description="Disordered" evidence="1">
    <location>
        <begin position="214"/>
        <end position="246"/>
    </location>
</feature>
<dbReference type="RefSeq" id="WP_345199483.1">
    <property type="nucleotide sequence ID" value="NZ_BAABFL010000481.1"/>
</dbReference>
<dbReference type="Pfam" id="PF09483">
    <property type="entry name" value="HpaP"/>
    <property type="match status" value="1"/>
</dbReference>
<proteinExistence type="predicted"/>
<evidence type="ECO:0000313" key="3">
    <source>
        <dbReference type="Proteomes" id="UP001500604"/>
    </source>
</evidence>
<sequence>MSISGTPTPSTGPTNNQQSATGAEEQPRGNADQKDADDFSKALVSDKAKGAKEAKLPEGDRLPTDKKETPRDEKQQESKKTDSESPEDLFRSVYGDREQEQGAQAVHAKGADVSAAKTAEVQGANTQDAIDKIEKIVERIQVQTAGDVKTVNIKLNNNILPGTEVMFRREGGEIKIEFMTTSTDSFNFLSKGEQALNDTLNRKFGDNVSVNIQLQNDSDSDQSGDGRSRNQYAGDESQDDDTGDNG</sequence>
<feature type="compositionally biased region" description="Basic and acidic residues" evidence="1">
    <location>
        <begin position="25"/>
        <end position="89"/>
    </location>
</feature>
<evidence type="ECO:0000256" key="1">
    <source>
        <dbReference type="SAM" id="MobiDB-lite"/>
    </source>
</evidence>
<feature type="compositionally biased region" description="Acidic residues" evidence="1">
    <location>
        <begin position="236"/>
        <end position="246"/>
    </location>
</feature>
<feature type="compositionally biased region" description="Low complexity" evidence="1">
    <location>
        <begin position="215"/>
        <end position="225"/>
    </location>
</feature>
<organism evidence="2 3">
    <name type="scientific">Kistimonas scapharcae</name>
    <dbReference type="NCBI Taxonomy" id="1036133"/>
    <lineage>
        <taxon>Bacteria</taxon>
        <taxon>Pseudomonadati</taxon>
        <taxon>Pseudomonadota</taxon>
        <taxon>Gammaproteobacteria</taxon>
        <taxon>Oceanospirillales</taxon>
        <taxon>Endozoicomonadaceae</taxon>
        <taxon>Kistimonas</taxon>
    </lineage>
</organism>
<protein>
    <recommendedName>
        <fullName evidence="4">Flagellar hook-length control protein-like C-terminal domain-containing protein</fullName>
    </recommendedName>
</protein>
<reference evidence="3" key="1">
    <citation type="journal article" date="2019" name="Int. J. Syst. Evol. Microbiol.">
        <title>The Global Catalogue of Microorganisms (GCM) 10K type strain sequencing project: providing services to taxonomists for standard genome sequencing and annotation.</title>
        <authorList>
            <consortium name="The Broad Institute Genomics Platform"/>
            <consortium name="The Broad Institute Genome Sequencing Center for Infectious Disease"/>
            <person name="Wu L."/>
            <person name="Ma J."/>
        </authorList>
    </citation>
    <scope>NUCLEOTIDE SEQUENCE [LARGE SCALE GENOMIC DNA]</scope>
    <source>
        <strain evidence="3">JCM 17805</strain>
    </source>
</reference>
<keyword evidence="3" id="KW-1185">Reference proteome</keyword>
<feature type="region of interest" description="Disordered" evidence="1">
    <location>
        <begin position="1"/>
        <end position="89"/>
    </location>
</feature>
<feature type="compositionally biased region" description="Low complexity" evidence="1">
    <location>
        <begin position="1"/>
        <end position="14"/>
    </location>
</feature>
<comment type="caution">
    <text evidence="2">The sequence shown here is derived from an EMBL/GenBank/DDBJ whole genome shotgun (WGS) entry which is preliminary data.</text>
</comment>
<evidence type="ECO:0000313" key="2">
    <source>
        <dbReference type="EMBL" id="GAA4652828.1"/>
    </source>
</evidence>
<name>A0ABP8V987_9GAMM</name>
<accession>A0ABP8V987</accession>
<dbReference type="EMBL" id="BAABFL010000481">
    <property type="protein sequence ID" value="GAA4652828.1"/>
    <property type="molecule type" value="Genomic_DNA"/>
</dbReference>
<dbReference type="InterPro" id="IPR013390">
    <property type="entry name" value="T3SS_HpaP"/>
</dbReference>
<evidence type="ECO:0008006" key="4">
    <source>
        <dbReference type="Google" id="ProtNLM"/>
    </source>
</evidence>
<dbReference type="Proteomes" id="UP001500604">
    <property type="component" value="Unassembled WGS sequence"/>
</dbReference>
<gene>
    <name evidence="2" type="ORF">GCM10023116_51120</name>
</gene>